<dbReference type="PANTHER" id="PTHR33545">
    <property type="entry name" value="UPF0750 MEMBRANE PROTEIN YITT-RELATED"/>
    <property type="match status" value="1"/>
</dbReference>
<keyword evidence="5 7" id="KW-0472">Membrane</keyword>
<feature type="region of interest" description="Disordered" evidence="6">
    <location>
        <begin position="219"/>
        <end position="242"/>
    </location>
</feature>
<dbReference type="PANTHER" id="PTHR33545:SF5">
    <property type="entry name" value="UPF0750 MEMBRANE PROTEIN YITT"/>
    <property type="match status" value="1"/>
</dbReference>
<dbReference type="EMBL" id="RHHT01000068">
    <property type="protein sequence ID" value="RNB70752.1"/>
    <property type="molecule type" value="Genomic_DNA"/>
</dbReference>
<evidence type="ECO:0000256" key="4">
    <source>
        <dbReference type="ARBA" id="ARBA00022989"/>
    </source>
</evidence>
<feature type="compositionally biased region" description="Basic and acidic residues" evidence="6">
    <location>
        <begin position="219"/>
        <end position="236"/>
    </location>
</feature>
<dbReference type="GO" id="GO:0005886">
    <property type="term" value="C:plasma membrane"/>
    <property type="evidence" value="ECO:0007669"/>
    <property type="project" value="UniProtKB-SubCell"/>
</dbReference>
<comment type="caution">
    <text evidence="8">The sequence shown here is derived from an EMBL/GenBank/DDBJ whole genome shotgun (WGS) entry which is preliminary data.</text>
</comment>
<dbReference type="InterPro" id="IPR051461">
    <property type="entry name" value="UPF0750_membrane"/>
</dbReference>
<dbReference type="InterPro" id="IPR003740">
    <property type="entry name" value="YitT"/>
</dbReference>
<name>A0A3M8C4X1_9BACL</name>
<proteinExistence type="predicted"/>
<evidence type="ECO:0000313" key="8">
    <source>
        <dbReference type="EMBL" id="RNB70752.1"/>
    </source>
</evidence>
<feature type="transmembrane region" description="Helical" evidence="7">
    <location>
        <begin position="72"/>
        <end position="93"/>
    </location>
</feature>
<dbReference type="RefSeq" id="WP_122915415.1">
    <property type="nucleotide sequence ID" value="NZ_RHHT01000068.1"/>
</dbReference>
<dbReference type="AlphaFoldDB" id="A0A3M8C4X1"/>
<sequence>MYWLPKTSAILTGSLLVALGVNLFLVPHRLLEGGMIGIGLLATYYLQIPAGMVIIGASIPVFVLVFVFDRRLFYHSFLGMLISSWFIDVFSFLRPYNVWSTASSAVIGGSLIGTGVGLMLAYETNTGGTDLLAQFFARRYKLPVALLILGIDGIIVGSSLQAVGVERMVYSFFTILAVAATTHRFSRIRRPHAPYTIIGPLHSVRAKRTLCSIAPTERDALDPNSRKSNLRAEKGWGKKWRN</sequence>
<keyword evidence="2" id="KW-1003">Cell membrane</keyword>
<evidence type="ECO:0000256" key="3">
    <source>
        <dbReference type="ARBA" id="ARBA00022692"/>
    </source>
</evidence>
<evidence type="ECO:0000256" key="6">
    <source>
        <dbReference type="SAM" id="MobiDB-lite"/>
    </source>
</evidence>
<organism evidence="8 9">
    <name type="scientific">Brevibacillus panacihumi</name>
    <dbReference type="NCBI Taxonomy" id="497735"/>
    <lineage>
        <taxon>Bacteria</taxon>
        <taxon>Bacillati</taxon>
        <taxon>Bacillota</taxon>
        <taxon>Bacilli</taxon>
        <taxon>Bacillales</taxon>
        <taxon>Paenibacillaceae</taxon>
        <taxon>Brevibacillus</taxon>
    </lineage>
</organism>
<evidence type="ECO:0000256" key="1">
    <source>
        <dbReference type="ARBA" id="ARBA00004651"/>
    </source>
</evidence>
<dbReference type="Pfam" id="PF02588">
    <property type="entry name" value="YitT_membrane"/>
    <property type="match status" value="1"/>
</dbReference>
<feature type="transmembrane region" description="Helical" evidence="7">
    <location>
        <begin position="142"/>
        <end position="162"/>
    </location>
</feature>
<reference evidence="8 9" key="1">
    <citation type="submission" date="2018-10" db="EMBL/GenBank/DDBJ databases">
        <title>Phylogenomics of Brevibacillus.</title>
        <authorList>
            <person name="Dunlap C."/>
        </authorList>
    </citation>
    <scope>NUCLEOTIDE SEQUENCE [LARGE SCALE GENOMIC DNA]</scope>
    <source>
        <strain evidence="8 9">JCM 15085</strain>
    </source>
</reference>
<feature type="transmembrane region" description="Helical" evidence="7">
    <location>
        <begin position="44"/>
        <end position="65"/>
    </location>
</feature>
<gene>
    <name evidence="8" type="ORF">EDM58_23040</name>
</gene>
<comment type="subcellular location">
    <subcellularLocation>
        <location evidence="1">Cell membrane</location>
        <topology evidence="1">Multi-pass membrane protein</topology>
    </subcellularLocation>
</comment>
<evidence type="ECO:0000256" key="7">
    <source>
        <dbReference type="SAM" id="Phobius"/>
    </source>
</evidence>
<evidence type="ECO:0000256" key="5">
    <source>
        <dbReference type="ARBA" id="ARBA00023136"/>
    </source>
</evidence>
<dbReference type="Proteomes" id="UP000281915">
    <property type="component" value="Unassembled WGS sequence"/>
</dbReference>
<keyword evidence="3 7" id="KW-0812">Transmembrane</keyword>
<feature type="transmembrane region" description="Helical" evidence="7">
    <location>
        <begin position="99"/>
        <end position="122"/>
    </location>
</feature>
<keyword evidence="4 7" id="KW-1133">Transmembrane helix</keyword>
<evidence type="ECO:0000256" key="2">
    <source>
        <dbReference type="ARBA" id="ARBA00022475"/>
    </source>
</evidence>
<evidence type="ECO:0000313" key="9">
    <source>
        <dbReference type="Proteomes" id="UP000281915"/>
    </source>
</evidence>
<accession>A0A3M8C4X1</accession>
<protein>
    <submittedName>
        <fullName evidence="8">Membrane protein</fullName>
    </submittedName>
</protein>